<organism evidence="1">
    <name type="scientific">Rhizophora mucronata</name>
    <name type="common">Asiatic mangrove</name>
    <dbReference type="NCBI Taxonomy" id="61149"/>
    <lineage>
        <taxon>Eukaryota</taxon>
        <taxon>Viridiplantae</taxon>
        <taxon>Streptophyta</taxon>
        <taxon>Embryophyta</taxon>
        <taxon>Tracheophyta</taxon>
        <taxon>Spermatophyta</taxon>
        <taxon>Magnoliopsida</taxon>
        <taxon>eudicotyledons</taxon>
        <taxon>Gunneridae</taxon>
        <taxon>Pentapetalae</taxon>
        <taxon>rosids</taxon>
        <taxon>fabids</taxon>
        <taxon>Malpighiales</taxon>
        <taxon>Rhizophoraceae</taxon>
        <taxon>Rhizophora</taxon>
    </lineage>
</organism>
<name>A0A2P2KY14_RHIMU</name>
<protein>
    <submittedName>
        <fullName evidence="1">Transporter</fullName>
    </submittedName>
</protein>
<reference evidence="1" key="1">
    <citation type="submission" date="2018-02" db="EMBL/GenBank/DDBJ databases">
        <title>Rhizophora mucronata_Transcriptome.</title>
        <authorList>
            <person name="Meera S.P."/>
            <person name="Sreeshan A."/>
            <person name="Augustine A."/>
        </authorList>
    </citation>
    <scope>NUCLEOTIDE SEQUENCE</scope>
    <source>
        <tissue evidence="1">Leaf</tissue>
    </source>
</reference>
<dbReference type="AlphaFoldDB" id="A0A2P2KY14"/>
<proteinExistence type="predicted"/>
<accession>A0A2P2KY14</accession>
<sequence>MSCLGHLPDKCCFHIVHKFHYLRIIPWTFVGFKASSISRTSARTTQEVWQLT</sequence>
<dbReference type="EMBL" id="GGEC01030120">
    <property type="protein sequence ID" value="MBX10604.1"/>
    <property type="molecule type" value="Transcribed_RNA"/>
</dbReference>
<evidence type="ECO:0000313" key="1">
    <source>
        <dbReference type="EMBL" id="MBX10604.1"/>
    </source>
</evidence>